<feature type="domain" description="Carrier" evidence="11">
    <location>
        <begin position="2255"/>
        <end position="2330"/>
    </location>
</feature>
<dbReference type="Gene3D" id="3.40.366.10">
    <property type="entry name" value="Malonyl-Coenzyme A Acyl Carrier Protein, domain 2"/>
    <property type="match status" value="3"/>
</dbReference>
<dbReference type="NCBIfam" id="NF045894">
    <property type="entry name" value="PKS_plus_SDR"/>
    <property type="match status" value="1"/>
</dbReference>
<evidence type="ECO:0000256" key="2">
    <source>
        <dbReference type="ARBA" id="ARBA00022450"/>
    </source>
</evidence>
<dbReference type="PROSITE" id="PS52004">
    <property type="entry name" value="KS3_2"/>
    <property type="match status" value="3"/>
</dbReference>
<evidence type="ECO:0000256" key="3">
    <source>
        <dbReference type="ARBA" id="ARBA00022553"/>
    </source>
</evidence>
<evidence type="ECO:0000256" key="5">
    <source>
        <dbReference type="ARBA" id="ARBA00022737"/>
    </source>
</evidence>
<dbReference type="Pfam" id="PF18369">
    <property type="entry name" value="PKS_DE"/>
    <property type="match status" value="1"/>
</dbReference>
<feature type="domain" description="Carrier" evidence="11">
    <location>
        <begin position="575"/>
        <end position="650"/>
    </location>
</feature>
<keyword evidence="8" id="KW-0012">Acyltransferase</keyword>
<dbReference type="Pfam" id="PF21089">
    <property type="entry name" value="PKS_DH_N"/>
    <property type="match status" value="2"/>
</dbReference>
<dbReference type="SUPFAM" id="SSF53901">
    <property type="entry name" value="Thiolase-like"/>
    <property type="match status" value="3"/>
</dbReference>
<dbReference type="SUPFAM" id="SSF51735">
    <property type="entry name" value="NAD(P)-binding Rossmann-fold domains"/>
    <property type="match status" value="4"/>
</dbReference>
<dbReference type="Pfam" id="PF16197">
    <property type="entry name" value="KAsynt_C_assoc"/>
    <property type="match status" value="3"/>
</dbReference>
<dbReference type="SUPFAM" id="SSF56801">
    <property type="entry name" value="Acetyl-CoA synthetase-like"/>
    <property type="match status" value="1"/>
</dbReference>
<feature type="region of interest" description="C-terminal hotdog fold" evidence="9">
    <location>
        <begin position="1713"/>
        <end position="1910"/>
    </location>
</feature>
<dbReference type="InterPro" id="IPR014030">
    <property type="entry name" value="Ketoacyl_synth_N"/>
</dbReference>
<dbReference type="InterPro" id="IPR032821">
    <property type="entry name" value="PKS_assoc"/>
</dbReference>
<organism evidence="14 15">
    <name type="scientific">Streptomyces tanashiensis</name>
    <dbReference type="NCBI Taxonomy" id="67367"/>
    <lineage>
        <taxon>Bacteria</taxon>
        <taxon>Bacillati</taxon>
        <taxon>Actinomycetota</taxon>
        <taxon>Actinomycetes</taxon>
        <taxon>Kitasatosporales</taxon>
        <taxon>Streptomycetaceae</taxon>
        <taxon>Streptomyces</taxon>
    </lineage>
</organism>
<feature type="domain" description="Ketosynthase family 3 (KS3)" evidence="12">
    <location>
        <begin position="672"/>
        <end position="1097"/>
    </location>
</feature>
<dbReference type="InterPro" id="IPR001227">
    <property type="entry name" value="Ac_transferase_dom_sf"/>
</dbReference>
<dbReference type="InterPro" id="IPR057326">
    <property type="entry name" value="KR_dom"/>
</dbReference>
<protein>
    <submittedName>
        <fullName evidence="14">SDR family NAD(P)-dependent oxidoreductase</fullName>
    </submittedName>
</protein>
<dbReference type="InterPro" id="IPR014043">
    <property type="entry name" value="Acyl_transferase_dom"/>
</dbReference>
<feature type="domain" description="PKS/mFAS DH" evidence="13">
    <location>
        <begin position="1565"/>
        <end position="1910"/>
    </location>
</feature>
<gene>
    <name evidence="14" type="ORF">LDH80_10610</name>
</gene>
<evidence type="ECO:0000256" key="10">
    <source>
        <dbReference type="SAM" id="MobiDB-lite"/>
    </source>
</evidence>
<dbReference type="InterPro" id="IPR020806">
    <property type="entry name" value="PKS_PP-bd"/>
</dbReference>
<evidence type="ECO:0000256" key="9">
    <source>
        <dbReference type="PROSITE-ProRule" id="PRU01363"/>
    </source>
</evidence>
<evidence type="ECO:0000313" key="14">
    <source>
        <dbReference type="EMBL" id="UZX21143.1"/>
    </source>
</evidence>
<dbReference type="SMART" id="SM00823">
    <property type="entry name" value="PKS_PP"/>
    <property type="match status" value="4"/>
</dbReference>
<sequence length="5283" mass="548866">MVQGEIIKTLPEFLLEHAERFGDKTAFVDRGRSVGYRELEARTARLAGHLADLGLRRGDRVALLLGNTVATVESYLAVVRAAGVGVPVNPRSTAGELDHMLGDSGARFVITDPQNAARLLDRPDDAPPLGPLTLLVTGAGPVPAGCLSYDELAAGTPSGDRTPTPSGDAQVLPEAAPVPSRPRDDLGPDEVAWLFYTSGTTGLPKGVLSTQRNCLWSVLNCYIPVPELSADDRVLWPLPLFHSLSHIACVLSVTVAGATARILDGHSPQDVLDALRDDRSTFLAGVPTTYHYLVEAFRDGGFTLPDLRIGLVGGGVTSAALRRAFEDTFAVPLVDAYGSTETCGAIAINAPHGTRVEGSCGLPVPGVGVRVVDPRTGEEVPAGQEGEVWVQGPNVMVGYHNSPEATAEALRDGWFRTGDLARRDEAGHLTICGRIKELVIRGGENIHPVEVETALRSFPGIADVAVAAKPHEALGEVPVAYVVPGPSGFDAEALLAHCRGRLAAYKVPEEIHEIEAIPRTASGKVVRHRLAEVPGRLRIAADTAGRSFRLAEPDPAVHAALRADLIGREENAQLRVLEELVRTQAADVLRLPATEDITPDRALRDLGFTSLAVVELRNRLVLHTGLSLPTTITFDHPTPRALAAHLRAEILGITEQWDADAAAAGGTDTDPHDPIVIVGMACRLPGGVTGPESLWRMVSEGREGLSGFPTDRGWDLEGLFDADPDNPGTTYVQRGGFLHEAGRFDAGFFGISPREATAMDPQQRLLLETSWEVFERAGIDPGALRGAEVGVFSGVMGQGYASGEGVPAELEGFAGTGSAGSVASGRVSYVFGFEGPAVTVDTACSSSLVAIHLAAQALRQGECTMALAGGVAVMATPDSFIGFSRQRALATDGRCKSFAAAADGTGWSEGVGVLLLERLSDARKNGHQVLAVVRGSAVNQDGASNGLTAPSGPAQRRVIRKALAAAGLTSADVDAVEAHGTGTTLGDPIEAQALLATYGQGREDGLPLWLGSLKSNIGHAQAAAGVASVIKMVESMRHGVLPATLHVDEPTSQVDWSTGAVELLTESRSWPETDRARRAGVSSFGVSGTNAHVILEQAPAEAELPSSPVDGDAVLPFVVSAKGAAALAQQARRLAEFVEGDETVSPAGVAASLLSGRAVLSDRAVVVAGSRDELLSGLGAVARGESVVGRSAAPGRSVFVFPGQGAQWVGMGRELLDSSVVFADRVAACERALAPFVDWSLTDVLRGDADAGLLERVDVIQPASFAVMVSLAAVWRAAGVVPDAVLGHSQGEIAAACVAGALSLEDAARVVALRSQAIGRVLSGAGGMASVAMPEAEIRGLLVEGVEIAAVNGPTSTVIAGDADALDGLLTVLEGQGVRVRRVAVDYASHTRHVEAVEEVLASELAGVTALAPEIPFFSSVDGAWIESEEVLDGGYWYRNLRQTVGFEPAVRALIGEGFGVFVEVSPHPVILQPVTEIADAAEADLVLVGSLRRGEGGMRRMLTSLAEAFVRGVDVDWTAVLPAGVAGGPRVDLPTYAFDHEHYWIEMTGADTDVASVGLASTDHPLLGAVVGLPGSDGFVTTSRWSLRTQPWFAEHAVADVVVVPGAALVELALKVGDEVGAPTLERLTVDRPVVLPLSGGRSLQLTVGGADEAGRRAVQLYSRAENADAREEWVRHADGVLAPGSSLDAAAPDDTTGVDIALPEGVTDADRYGLHPALLDAAVAVALADGMQPYEWTGVSLRASGASALKVRARSTSGEAGSLELADRSGRAVMSVAGVTGRPYTPEQAAIADVLTHDALFRVAWTALPETPAVTVAAAYPYVTSAAEVAAVAAAPGAAPAHLLFEVDPADPDPRSTTAAALGVVQEWLARPALADTRLVVLTAGSGEPATAAVQGLVRSAQSEHPERIVLVETDPDARSRTALATALATGEPQLRIRAGVAEVPRLVRATGAGAGEAAGTDGAARPLDAEGTVLITGGTGTLGAIVARHLVTEHGARHLLLVSRQGPDAPGAARLTEELTALDATVTIARCDVADRTELAGLLASVAAGQHPLTAVVHTAGVLDDGVVSELTPERIDTVLRPKADAALHLHELTRDLDLAAFVLFSSAAGVLGNPGQANYAAANAFVDALAHRRRTLGLPALSLAWGYWSEVSGMTEHLADADLHRNKRNGMNGLSAARGMALFDAGLRSDDSLLVATHLDIRALRARAASSPVAPLLRGLAPSPRPAARVAADSGSLAERIASLGAAEQTETLVELVRRHAAEVLGHATADAVASERAFKEAGFDSLTAVELRNRLAVATGLRLSPTMVFDYPTPALLAGQVRVMLLGSLGIEPGGTAVTAGADARVSADEPIAIVAMACRFPAGIASPEDLWRVVSEGTDAVTEFPADRGWDTDRLYDADPDHAGTTYVRHAAFLDDAAGFDAAFFGISPQEALAMDPQQRLLLETSWEVFERAGIDPTSLRGQDVGVFAGINSNDYSLLLHRSPEVEGLRLTGSSGSVLSGRIAYHLGLEGPVLTVDTACSSSLVALHLAAQALRRGECSMALAGGVMIMANPDTFVEFSRQRGLAPDGRCKAFADGADGTGWSEGAGLLLVERLSDARRHGHQVLAVLKGSAVNSDGASNGLTAPNGPAQQRVIRKALADAGLKPSDVDAVEAHGTGTTLGDPIEAQALLATYGQDRPADRPVWLGSVKSNLGHTQAAAGVAGVIKMVMAIRHGLLPRTLHVDAPSTNVDWSAGAVELLTESRPWPETERPRRAAVSSFGIGGTNAHVVLEQDSAPRPAGREADTETATDAADGSAPEARTVLVPVSGRTADGLRGQAGRLAPFVEGRPDLSVADTAYSLATTRAQLAHRAVLVATDRDRLAADLRALAESGEASPGTVTGTPVAGKLAFLFTGQGSQWAGMGRELAATHPVFRDAFDAACAAVEQRLGEHLDRPLRDIVFAAPGSPEAALLDLTMYTQAALFALETALFRLYESWGVRPDLLAGHSIGEVSAAHAAGVLSLADAATLVAARGRLMQALPAGGAMVAVQATEAEVASLLAEASRTDAVCVAAVNAPDSVVISGSETEVLAVAAEFSARGHKTRRLQVSHAFHSALMEPMLDAFRAVCEGLDYRPATVPMVSTLTGKALAEGELGTPDYWVDQVRHAVRFADAVATLDGLGATTYLELGPGGVLTGMALGSLGDTDTDAGTSACVATLRRDQAEDVSVLTALAELHVRGITLDWNALYAEPRQARTDLPTYAFQHQRYWLDRALDADAVGTGGAYHPLLGAPTELPGDGGIVHTARLSAGRHGRLLGLHDGLTVPVAALLEMIVNAGDAVGCGSLDELVVENALVLPEHAAVQVQVAVGGADSTGRRTVHVYSRLQGTDADRADRSDRPAWTRHVSGVLAAGMPEAAFDLTAWSSAADASSITLPGVSAVRNDGELTFAEVALDDHLLDDAERFTLHPVLLDTVLRLVAATGGSTETGDLARCARIVVHAAGATSVRIRITPAGQGRQLVELADPTGAPVASMGPLELGTRAGGAAAEMAAAGAPATAEVPAAAPAAGDVRRRAVTRDAAAAGSLAERLAGLTATEQRRLLVGLVESGAAAVLGHRTADAFDRTRSFKDLGFDSLAAVKLRNRLAHATGIEGLSASVVFDYPKPALLAGHLLAELLGAEDAAGAPTAAAPASDPNEPIAIVAMSCRLPGGVESPEDLWRLVAEKRDAISGFPVDRDWDLEGLYHPDPDHQGTSYARTGGFLHDAAKFDAGLFGISPREALAMDPQQRLLLETSWEALERAGIDPRSTGGKDIGVFTGIVHHDYVSRLGQAPEGVEGYVMAGTAGSVASGRVSYVFGFEGPAVTVDTACSSSLVAIHLAAQALRQGECSMALAGGATVMSSPDAFVEFSRQRGLSLDGRCKSFAASADGTGWGEGVGVVLLERLSDARKNGHQVLAVVRGSAVNQDGASNGLTAPNGPAQQRVIRKALAGAGLTTADVDAVEAHGTGTTLGDPIEAQALLATYGQGREEGRPLWLGSLKSNIGHAQAAAGVAGVIKMVESMRRGVLPATLHVDEPTSQVDWSAGAVELLTESRSWPETERPRRAGVSSFGASGTNAHVILEQAPAEDELPLQVESDAVLPFVVSAKGARALAGQAQRLTAYIEGGETVSTARVAGALASGRAVLSDRAVVVAGSRDELLSGLGAVARGESAPGVTVGGDAAAPGRSVFVFPGQGAQWVGMGRELLDSSVVFADRVAACERALAPFVDWSLTDVLRGDADAGLLERVDVIQPASFAVMVSLAAVWRAAGVVPDAVLGHSQGEIAAACVAGALSLEDAARVVALRSQAIGRVLSGAGGMASVAMPETEIRGLLVEGVEIAAVNGPTSTVIAGDADALDGLLTVLEGQGVRVRRVAVDYASHTRHVEAVEEVLASELAGVTALAPEIPFFSSVDGAWVESEGVLDGGYWYRNLRQTVGFEPAVRSLIGEGFGVFVEVSSHPVLLQPVTEIADAAEVPPVLVGSLRRGEGGMRRMLTSLAEAFVRGVDVDWTAVLPAGSVRHQVDLPTYAFDQEHYWLKAPDRAADGDLQVNDADREFWTAVDDADLDALATLLKADTTDRQSALGAVVPLLADWREGRRERSVVEGLRYAVTWQPLPQSAPGVPGGTWLVIAPAERAGAGSADDLARVLAAQGLSTVLLEVPEAALRDRASLAGSLSGVLAEHDLSGVLSLHALERGQASQDAAAVAETTLVLLQALADTGATQPLWCLTTGAVSTGAQDTVTSPVQAAHWGLGRAAGLEYADRWGGLVDLPADIDSRTVQRLLGVLNAAGDEDQLAIRRTGVLARRLVRKSLPKTAGTEQWQPRGTVLVTGGTEGLGRHAAHWLALGGAETLIVTTTPDSPADGVETLRAELARLDVRTGVVACDAADHDALARLLDGLPAERPLTAVIHAADVMQTSSLADTRRADLAEVFAAKVEIAVWLEEHLKDTELDAFVTFSSIAGVWGGGGQGPSGAANAVLDALVERRRARGLKATSLAWGALDQIGVGADPAALAQLRRRGVLPVAPDVAVSTLEQALRADENAVVVADMDWAAFIPAFTSVRPSPLFGELPEAREALRSTQPDAGTGADDAHSSLVASLTAASETEQQRILLRLVRSHAATVLGHTSAEAIRPLQAFQEVGFDSLAAVGLRNSLQAATGLRLPATLLFDYPTPDALVEYLRAELLRSTGDEFEGREDDLRRVLATVPFARFKESGVLDALLELAETDVPETSAPSEDNSELIDAMDVASLIQLALGDDAS</sequence>
<dbReference type="Pfam" id="PF00501">
    <property type="entry name" value="AMP-binding"/>
    <property type="match status" value="1"/>
</dbReference>
<dbReference type="Gene3D" id="3.30.70.3290">
    <property type="match status" value="3"/>
</dbReference>
<dbReference type="PANTHER" id="PTHR43775:SF51">
    <property type="entry name" value="INACTIVE PHENOLPHTHIOCEROL SYNTHESIS POLYKETIDE SYNTHASE TYPE I PKS1-RELATED"/>
    <property type="match status" value="1"/>
</dbReference>
<keyword evidence="3" id="KW-0597">Phosphoprotein</keyword>
<keyword evidence="6" id="KW-0045">Antibiotic biosynthesis</keyword>
<dbReference type="InterPro" id="IPR042099">
    <property type="entry name" value="ANL_N_sf"/>
</dbReference>
<dbReference type="PROSITE" id="PS00606">
    <property type="entry name" value="KS3_1"/>
    <property type="match status" value="3"/>
</dbReference>
<dbReference type="Pfam" id="PF13193">
    <property type="entry name" value="AMP-binding_C"/>
    <property type="match status" value="1"/>
</dbReference>
<dbReference type="InterPro" id="IPR018201">
    <property type="entry name" value="Ketoacyl_synth_AS"/>
</dbReference>
<dbReference type="Pfam" id="PF00109">
    <property type="entry name" value="ketoacyl-synt"/>
    <property type="match status" value="3"/>
</dbReference>
<feature type="region of interest" description="N-terminal hotdog fold" evidence="9">
    <location>
        <begin position="1565"/>
        <end position="1690"/>
    </location>
</feature>
<dbReference type="Pfam" id="PF00550">
    <property type="entry name" value="PP-binding"/>
    <property type="match status" value="4"/>
</dbReference>
<dbReference type="Gene3D" id="1.10.1200.10">
    <property type="entry name" value="ACP-like"/>
    <property type="match status" value="4"/>
</dbReference>
<feature type="region of interest" description="Disordered" evidence="10">
    <location>
        <begin position="2777"/>
        <end position="2805"/>
    </location>
</feature>
<dbReference type="Pfam" id="PF00698">
    <property type="entry name" value="Acyl_transf_1"/>
    <property type="match status" value="3"/>
</dbReference>
<comment type="pathway">
    <text evidence="1">Antibiotic biosynthesis.</text>
</comment>
<evidence type="ECO:0000259" key="13">
    <source>
        <dbReference type="PROSITE" id="PS52019"/>
    </source>
</evidence>
<dbReference type="SMART" id="SM00826">
    <property type="entry name" value="PKS_DH"/>
    <property type="match status" value="2"/>
</dbReference>
<evidence type="ECO:0000256" key="4">
    <source>
        <dbReference type="ARBA" id="ARBA00022679"/>
    </source>
</evidence>
<dbReference type="Pfam" id="PF02801">
    <property type="entry name" value="Ketoacyl-synt_C"/>
    <property type="match status" value="3"/>
</dbReference>
<evidence type="ECO:0000256" key="1">
    <source>
        <dbReference type="ARBA" id="ARBA00004792"/>
    </source>
</evidence>
<dbReference type="SMART" id="SM01294">
    <property type="entry name" value="PKS_PP_betabranch"/>
    <property type="match status" value="1"/>
</dbReference>
<evidence type="ECO:0000256" key="6">
    <source>
        <dbReference type="ARBA" id="ARBA00023194"/>
    </source>
</evidence>
<dbReference type="Gene3D" id="6.10.140.1830">
    <property type="match status" value="1"/>
</dbReference>
<proteinExistence type="predicted"/>
<dbReference type="InterPro" id="IPR006162">
    <property type="entry name" value="Ppantetheine_attach_site"/>
</dbReference>
<dbReference type="InterPro" id="IPR020807">
    <property type="entry name" value="PKS_DH"/>
</dbReference>
<dbReference type="PROSITE" id="PS00455">
    <property type="entry name" value="AMP_BINDING"/>
    <property type="match status" value="1"/>
</dbReference>
<keyword evidence="2" id="KW-0596">Phosphopantetheine</keyword>
<dbReference type="Gene3D" id="3.10.129.110">
    <property type="entry name" value="Polyketide synthase dehydratase"/>
    <property type="match status" value="3"/>
</dbReference>
<feature type="active site" description="Proton acceptor; for dehydratase activity" evidence="9">
    <location>
        <position position="1597"/>
    </location>
</feature>
<dbReference type="Gene3D" id="3.30.300.30">
    <property type="match status" value="1"/>
</dbReference>
<keyword evidence="5" id="KW-0677">Repeat</keyword>
<dbReference type="InterPro" id="IPR045851">
    <property type="entry name" value="AMP-bd_C_sf"/>
</dbReference>
<dbReference type="SUPFAM" id="SSF55048">
    <property type="entry name" value="Probable ACP-binding domain of malonyl-CoA ACP transacylase"/>
    <property type="match status" value="3"/>
</dbReference>
<dbReference type="SMART" id="SM00825">
    <property type="entry name" value="PKS_KS"/>
    <property type="match status" value="3"/>
</dbReference>
<feature type="domain" description="Carrier" evidence="11">
    <location>
        <begin position="3585"/>
        <end position="3661"/>
    </location>
</feature>
<dbReference type="InterPro" id="IPR014031">
    <property type="entry name" value="Ketoacyl_synth_C"/>
</dbReference>
<dbReference type="SMART" id="SM00827">
    <property type="entry name" value="PKS_AT"/>
    <property type="match status" value="3"/>
</dbReference>
<keyword evidence="7" id="KW-0511">Multifunctional enzyme</keyword>
<dbReference type="InterPro" id="IPR042104">
    <property type="entry name" value="PKS_dehydratase_sf"/>
</dbReference>
<name>A0ABY6QTM1_9ACTN</name>
<evidence type="ECO:0000256" key="7">
    <source>
        <dbReference type="ARBA" id="ARBA00023268"/>
    </source>
</evidence>
<dbReference type="EMBL" id="CP084204">
    <property type="protein sequence ID" value="UZX21143.1"/>
    <property type="molecule type" value="Genomic_DNA"/>
</dbReference>
<dbReference type="SMART" id="SM00822">
    <property type="entry name" value="PKS_KR"/>
    <property type="match status" value="2"/>
</dbReference>
<keyword evidence="4" id="KW-0808">Transferase</keyword>
<dbReference type="PROSITE" id="PS00012">
    <property type="entry name" value="PHOSPHOPANTETHEINE"/>
    <property type="match status" value="3"/>
</dbReference>
<dbReference type="InterPro" id="IPR016035">
    <property type="entry name" value="Acyl_Trfase/lysoPLipase"/>
</dbReference>
<dbReference type="Proteomes" id="UP001164506">
    <property type="component" value="Chromosome"/>
</dbReference>
<dbReference type="InterPro" id="IPR050091">
    <property type="entry name" value="PKS_NRPS_Biosynth_Enz"/>
</dbReference>
<feature type="domain" description="Ketosynthase family 3 (KS3)" evidence="12">
    <location>
        <begin position="2354"/>
        <end position="2779"/>
    </location>
</feature>
<reference evidence="14" key="1">
    <citation type="submission" date="2021-09" db="EMBL/GenBank/DDBJ databases">
        <title>Complete genome sequence and metabolic characterization of Streptomyces tanashiensis DSM 731 the producer of antibacterial Kalafungin and diverse secondary metabolites.</title>
        <authorList>
            <person name="Abbasi M.N."/>
            <person name="Anwar M.N."/>
            <person name="Alam K."/>
            <person name="Shoaib M."/>
            <person name="Lin Z."/>
            <person name="Hayat M."/>
            <person name="Ali M.I."/>
            <person name="Malik H.M.T."/>
            <person name="Ahmed I."/>
            <person name="Li A."/>
            <person name="Hailong Wang H."/>
            <person name="Zhang Y."/>
        </authorList>
    </citation>
    <scope>NUCLEOTIDE SEQUENCE</scope>
    <source>
        <strain evidence="14">Kala</strain>
    </source>
</reference>
<evidence type="ECO:0000313" key="15">
    <source>
        <dbReference type="Proteomes" id="UP001164506"/>
    </source>
</evidence>
<dbReference type="InterPro" id="IPR049900">
    <property type="entry name" value="PKS_mFAS_DH"/>
</dbReference>
<dbReference type="Gene3D" id="3.40.50.12780">
    <property type="entry name" value="N-terminal domain of ligase-like"/>
    <property type="match status" value="1"/>
</dbReference>
<dbReference type="SUPFAM" id="SSF47336">
    <property type="entry name" value="ACP-like"/>
    <property type="match status" value="4"/>
</dbReference>
<dbReference type="CDD" id="cd08952">
    <property type="entry name" value="KR_1_SDR_x"/>
    <property type="match status" value="1"/>
</dbReference>
<feature type="region of interest" description="Disordered" evidence="10">
    <location>
        <begin position="151"/>
        <end position="184"/>
    </location>
</feature>
<dbReference type="PROSITE" id="PS50075">
    <property type="entry name" value="CARRIER"/>
    <property type="match status" value="4"/>
</dbReference>
<dbReference type="Gene3D" id="3.40.50.720">
    <property type="entry name" value="NAD(P)-binding Rossmann-like Domain"/>
    <property type="match status" value="2"/>
</dbReference>
<dbReference type="InterPro" id="IPR036291">
    <property type="entry name" value="NAD(P)-bd_dom_sf"/>
</dbReference>
<evidence type="ECO:0000259" key="11">
    <source>
        <dbReference type="PROSITE" id="PS50075"/>
    </source>
</evidence>
<dbReference type="InterPro" id="IPR041618">
    <property type="entry name" value="PKS_DE"/>
</dbReference>
<dbReference type="InterPro" id="IPR020841">
    <property type="entry name" value="PKS_Beta-ketoAc_synthase_dom"/>
</dbReference>
<dbReference type="InterPro" id="IPR000873">
    <property type="entry name" value="AMP-dep_synth/lig_dom"/>
</dbReference>
<dbReference type="InterPro" id="IPR013968">
    <property type="entry name" value="PKS_KR"/>
</dbReference>
<feature type="domain" description="Carrier" evidence="11">
    <location>
        <begin position="5132"/>
        <end position="5207"/>
    </location>
</feature>
<evidence type="ECO:0000256" key="8">
    <source>
        <dbReference type="ARBA" id="ARBA00023315"/>
    </source>
</evidence>
<accession>A0ABY6QTM1</accession>
<dbReference type="CDD" id="cd00833">
    <property type="entry name" value="PKS"/>
    <property type="match status" value="3"/>
</dbReference>
<dbReference type="InterPro" id="IPR049552">
    <property type="entry name" value="PKS_DH_N"/>
</dbReference>
<dbReference type="InterPro" id="IPR025110">
    <property type="entry name" value="AMP-bd_C"/>
</dbReference>
<dbReference type="SUPFAM" id="SSF52151">
    <property type="entry name" value="FabD/lysophospholipase-like"/>
    <property type="match status" value="3"/>
</dbReference>
<dbReference type="PROSITE" id="PS52019">
    <property type="entry name" value="PKS_MFAS_DH"/>
    <property type="match status" value="1"/>
</dbReference>
<dbReference type="InterPro" id="IPR020845">
    <property type="entry name" value="AMP-binding_CS"/>
</dbReference>
<dbReference type="Gene3D" id="3.40.47.10">
    <property type="match status" value="3"/>
</dbReference>
<dbReference type="Pfam" id="PF08659">
    <property type="entry name" value="KR"/>
    <property type="match status" value="2"/>
</dbReference>
<dbReference type="CDD" id="cd08956">
    <property type="entry name" value="KR_3_FAS_SDR_x"/>
    <property type="match status" value="1"/>
</dbReference>
<dbReference type="InterPro" id="IPR016039">
    <property type="entry name" value="Thiolase-like"/>
</dbReference>
<keyword evidence="15" id="KW-1185">Reference proteome</keyword>
<evidence type="ECO:0000259" key="12">
    <source>
        <dbReference type="PROSITE" id="PS52004"/>
    </source>
</evidence>
<dbReference type="InterPro" id="IPR016036">
    <property type="entry name" value="Malonyl_transacylase_ACP-bd"/>
</dbReference>
<feature type="active site" description="Proton donor; for dehydratase activity" evidence="9">
    <location>
        <position position="1800"/>
    </location>
</feature>
<dbReference type="PANTHER" id="PTHR43775">
    <property type="entry name" value="FATTY ACID SYNTHASE"/>
    <property type="match status" value="1"/>
</dbReference>
<feature type="domain" description="Ketosynthase family 3 (KS3)" evidence="12">
    <location>
        <begin position="3681"/>
        <end position="4107"/>
    </location>
</feature>
<dbReference type="InterPro" id="IPR036736">
    <property type="entry name" value="ACP-like_sf"/>
</dbReference>
<dbReference type="InterPro" id="IPR009081">
    <property type="entry name" value="PP-bd_ACP"/>
</dbReference>